<protein>
    <recommendedName>
        <fullName evidence="3">RRM domain-containing protein</fullName>
    </recommendedName>
</protein>
<feature type="domain" description="RRM" evidence="3">
    <location>
        <begin position="99"/>
        <end position="185"/>
    </location>
</feature>
<keyword evidence="1 2" id="KW-0694">RNA-binding</keyword>
<dbReference type="CDD" id="cd00590">
    <property type="entry name" value="RRM_SF"/>
    <property type="match status" value="1"/>
</dbReference>
<dbReference type="InterPro" id="IPR000504">
    <property type="entry name" value="RRM_dom"/>
</dbReference>
<dbReference type="InterPro" id="IPR012677">
    <property type="entry name" value="Nucleotide-bd_a/b_plait_sf"/>
</dbReference>
<dbReference type="GO" id="GO:0003723">
    <property type="term" value="F:RNA binding"/>
    <property type="evidence" value="ECO:0007669"/>
    <property type="project" value="UniProtKB-UniRule"/>
</dbReference>
<evidence type="ECO:0000256" key="1">
    <source>
        <dbReference type="ARBA" id="ARBA00022884"/>
    </source>
</evidence>
<proteinExistence type="predicted"/>
<dbReference type="HOGENOM" id="CLU_050545_0_0_1"/>
<dbReference type="AlphaFoldDB" id="A0A014QRJ2"/>
<dbReference type="PROSITE" id="PS50102">
    <property type="entry name" value="RRM"/>
    <property type="match status" value="1"/>
</dbReference>
<accession>A0A014QRJ2</accession>
<dbReference type="PANTHER" id="PTHR21245">
    <property type="entry name" value="HETEROGENEOUS NUCLEAR RIBONUCLEOPROTEIN"/>
    <property type="match status" value="1"/>
</dbReference>
<dbReference type="SMART" id="SM00360">
    <property type="entry name" value="RRM"/>
    <property type="match status" value="1"/>
</dbReference>
<sequence>MFTNFVSVYLDFHVSSDPVSGRNPGYCFVDFPDRDSADLALGSLSATIGGRRVKRWGDWATQSSNGGTAAGPFDANEMKQAPHGAMDHFEDMLESYEGRRLYVGGLGKMIDQPQHTREITELFSDYPPAAIGKRITPHQTTRSRPGNHHYCFVDFKTREQATAAMTALDGRVVAGGKLKVELAGSLPNKLMKHQARCQPETLPY</sequence>
<dbReference type="Gene3D" id="3.30.70.330">
    <property type="match status" value="2"/>
</dbReference>
<dbReference type="Pfam" id="PF00076">
    <property type="entry name" value="RRM_1"/>
    <property type="match status" value="2"/>
</dbReference>
<evidence type="ECO:0000313" key="4">
    <source>
        <dbReference type="EMBL" id="EXU95372.1"/>
    </source>
</evidence>
<dbReference type="EMBL" id="JELW01000084">
    <property type="protein sequence ID" value="EXU95372.1"/>
    <property type="molecule type" value="Genomic_DNA"/>
</dbReference>
<comment type="caution">
    <text evidence="4">The sequence shown here is derived from an EMBL/GenBank/DDBJ whole genome shotgun (WGS) entry which is preliminary data.</text>
</comment>
<dbReference type="SUPFAM" id="SSF54928">
    <property type="entry name" value="RNA-binding domain, RBD"/>
    <property type="match status" value="1"/>
</dbReference>
<dbReference type="Proteomes" id="UP000030151">
    <property type="component" value="Unassembled WGS sequence"/>
</dbReference>
<reference evidence="4 5" key="1">
    <citation type="submission" date="2014-02" db="EMBL/GenBank/DDBJ databases">
        <title>The genome sequence of the entomopathogenic fungus Metarhizium robertsii ARSEF 2575.</title>
        <authorList>
            <person name="Giuliano Garisto Donzelli B."/>
            <person name="Roe B.A."/>
            <person name="Macmil S.L."/>
            <person name="Krasnoff S.B."/>
            <person name="Gibson D.M."/>
        </authorList>
    </citation>
    <scope>NUCLEOTIDE SEQUENCE [LARGE SCALE GENOMIC DNA]</scope>
    <source>
        <strain evidence="4 5">ARSEF 2575</strain>
    </source>
</reference>
<dbReference type="InterPro" id="IPR035979">
    <property type="entry name" value="RBD_domain_sf"/>
</dbReference>
<name>A0A014QRJ2_9HYPO</name>
<gene>
    <name evidence="4" type="ORF">X797_011560</name>
</gene>
<evidence type="ECO:0000313" key="5">
    <source>
        <dbReference type="Proteomes" id="UP000030151"/>
    </source>
</evidence>
<evidence type="ECO:0000256" key="2">
    <source>
        <dbReference type="PROSITE-ProRule" id="PRU00176"/>
    </source>
</evidence>
<evidence type="ECO:0000259" key="3">
    <source>
        <dbReference type="PROSITE" id="PS50102"/>
    </source>
</evidence>
<organism evidence="4 5">
    <name type="scientific">Metarhizium robertsii</name>
    <dbReference type="NCBI Taxonomy" id="568076"/>
    <lineage>
        <taxon>Eukaryota</taxon>
        <taxon>Fungi</taxon>
        <taxon>Dikarya</taxon>
        <taxon>Ascomycota</taxon>
        <taxon>Pezizomycotina</taxon>
        <taxon>Sordariomycetes</taxon>
        <taxon>Hypocreomycetidae</taxon>
        <taxon>Hypocreales</taxon>
        <taxon>Clavicipitaceae</taxon>
        <taxon>Metarhizium</taxon>
    </lineage>
</organism>